<evidence type="ECO:0000313" key="10">
    <source>
        <dbReference type="Proteomes" id="UP001054846"/>
    </source>
</evidence>
<dbReference type="EMBL" id="CP063845">
    <property type="protein sequence ID" value="UFP96075.1"/>
    <property type="molecule type" value="Genomic_DNA"/>
</dbReference>
<dbReference type="RefSeq" id="WP_230843318.1">
    <property type="nucleotide sequence ID" value="NZ_CP063845.1"/>
</dbReference>
<dbReference type="Pfam" id="PF11910">
    <property type="entry name" value="NdhO"/>
    <property type="match status" value="1"/>
</dbReference>
<sequence length="78" mass="8537">MPIKKGSLVRAVRDKLDNSLEALANDTRWPSYLFESDGEVLDMRGDYALIKFGAVPTPPVWLRQDQLAESSAAAEGSA</sequence>
<protein>
    <recommendedName>
        <fullName evidence="8">NAD(P)H-quinone oxidoreductase subunit O</fullName>
        <ecNumber evidence="8">7.1.1.-</ecNumber>
    </recommendedName>
    <alternativeName>
        <fullName evidence="8">NAD(P)H dehydrogenase I subunit O</fullName>
        <shortName evidence="8">NDH-1 subunit O</shortName>
        <shortName evidence="8">NDH-O</shortName>
    </alternativeName>
</protein>
<keyword evidence="1 8" id="KW-0813">Transport</keyword>
<dbReference type="EC" id="7.1.1.-" evidence="8"/>
<evidence type="ECO:0000313" key="9">
    <source>
        <dbReference type="EMBL" id="UFP96075.1"/>
    </source>
</evidence>
<evidence type="ECO:0000256" key="3">
    <source>
        <dbReference type="ARBA" id="ARBA00022857"/>
    </source>
</evidence>
<dbReference type="HAMAP" id="MF_01354">
    <property type="entry name" value="NDH1_NDH1O"/>
    <property type="match status" value="1"/>
</dbReference>
<dbReference type="Proteomes" id="UP001054846">
    <property type="component" value="Chromosome"/>
</dbReference>
<keyword evidence="5 8" id="KW-1278">Translocase</keyword>
<keyword evidence="4 8" id="KW-0618">Plastoquinone</keyword>
<comment type="catalytic activity">
    <reaction evidence="8">
        <text>a plastoquinone + NADH + (n+1) H(+)(in) = a plastoquinol + NAD(+) + n H(+)(out)</text>
        <dbReference type="Rhea" id="RHEA:42608"/>
        <dbReference type="Rhea" id="RHEA-COMP:9561"/>
        <dbReference type="Rhea" id="RHEA-COMP:9562"/>
        <dbReference type="ChEBI" id="CHEBI:15378"/>
        <dbReference type="ChEBI" id="CHEBI:17757"/>
        <dbReference type="ChEBI" id="CHEBI:57540"/>
        <dbReference type="ChEBI" id="CHEBI:57945"/>
        <dbReference type="ChEBI" id="CHEBI:62192"/>
    </reaction>
</comment>
<evidence type="ECO:0000256" key="1">
    <source>
        <dbReference type="ARBA" id="ARBA00022448"/>
    </source>
</evidence>
<evidence type="ECO:0000256" key="8">
    <source>
        <dbReference type="HAMAP-Rule" id="MF_01354"/>
    </source>
</evidence>
<evidence type="ECO:0000256" key="6">
    <source>
        <dbReference type="ARBA" id="ARBA00023027"/>
    </source>
</evidence>
<keyword evidence="8" id="KW-1003">Cell membrane</keyword>
<comment type="catalytic activity">
    <reaction evidence="8">
        <text>a plastoquinone + NADPH + (n+1) H(+)(in) = a plastoquinol + NADP(+) + n H(+)(out)</text>
        <dbReference type="Rhea" id="RHEA:42612"/>
        <dbReference type="Rhea" id="RHEA-COMP:9561"/>
        <dbReference type="Rhea" id="RHEA-COMP:9562"/>
        <dbReference type="ChEBI" id="CHEBI:15378"/>
        <dbReference type="ChEBI" id="CHEBI:17757"/>
        <dbReference type="ChEBI" id="CHEBI:57783"/>
        <dbReference type="ChEBI" id="CHEBI:58349"/>
        <dbReference type="ChEBI" id="CHEBI:62192"/>
    </reaction>
</comment>
<evidence type="ECO:0000256" key="5">
    <source>
        <dbReference type="ARBA" id="ARBA00022967"/>
    </source>
</evidence>
<evidence type="ECO:0000256" key="7">
    <source>
        <dbReference type="ARBA" id="ARBA00023136"/>
    </source>
</evidence>
<comment type="similarity">
    <text evidence="8">Belongs to the complex I NdhO subunit family.</text>
</comment>
<organism evidence="9 10">
    <name type="scientific">Gloeobacter morelensis MG652769</name>
    <dbReference type="NCBI Taxonomy" id="2781736"/>
    <lineage>
        <taxon>Bacteria</taxon>
        <taxon>Bacillati</taxon>
        <taxon>Cyanobacteriota</taxon>
        <taxon>Cyanophyceae</taxon>
        <taxon>Gloeobacterales</taxon>
        <taxon>Gloeobacteraceae</taxon>
        <taxon>Gloeobacter</taxon>
        <taxon>Gloeobacter morelensis</taxon>
    </lineage>
</organism>
<keyword evidence="3 8" id="KW-0521">NADP</keyword>
<evidence type="ECO:0000256" key="4">
    <source>
        <dbReference type="ARBA" id="ARBA00022957"/>
    </source>
</evidence>
<keyword evidence="8" id="KW-0997">Cell inner membrane</keyword>
<accession>A0ABY3PQY9</accession>
<keyword evidence="6 8" id="KW-0520">NAD</keyword>
<name>A0ABY3PQY9_9CYAN</name>
<dbReference type="InterPro" id="IPR020905">
    <property type="entry name" value="NdhO"/>
</dbReference>
<comment type="subunit">
    <text evidence="8">NDH-1 can be composed of about 15 different subunits; different subcomplexes with different compositions have been identified which probably have different functions.</text>
</comment>
<gene>
    <name evidence="8" type="primary">ndhO</name>
    <name evidence="9" type="ORF">ISF26_07655</name>
</gene>
<keyword evidence="7 8" id="KW-0472">Membrane</keyword>
<proteinExistence type="inferred from homology"/>
<comment type="subcellular location">
    <subcellularLocation>
        <location evidence="8">Cell inner membrane</location>
        <topology evidence="8">Peripheral membrane protein</topology>
        <orientation evidence="8">Cytoplasmic side</orientation>
    </subcellularLocation>
</comment>
<evidence type="ECO:0000256" key="2">
    <source>
        <dbReference type="ARBA" id="ARBA00022719"/>
    </source>
</evidence>
<comment type="function">
    <text evidence="8">NDH-1 shuttles electrons from an unknown electron donor, via FMN and iron-sulfur (Fe-S) centers, to quinones in the respiratory and/or the photosynthetic chain. The immediate electron acceptor for the enzyme in this species is believed to be plastoquinone. Couples the redox reaction to proton translocation, and thus conserves the redox energy in a proton gradient. Cyanobacterial NDH-1 also plays a role in inorganic carbon-concentration.</text>
</comment>
<keyword evidence="2 8" id="KW-0874">Quinone</keyword>
<keyword evidence="10" id="KW-1185">Reference proteome</keyword>
<reference evidence="9 10" key="1">
    <citation type="journal article" date="2021" name="Genome Biol. Evol.">
        <title>Complete Genome Sequencing of a Novel Gloeobacter Species from a Waterfall Cave in Mexico.</title>
        <authorList>
            <person name="Saw J.H."/>
            <person name="Cardona T."/>
            <person name="Montejano G."/>
        </authorList>
    </citation>
    <scope>NUCLEOTIDE SEQUENCE [LARGE SCALE GENOMIC DNA]</scope>
    <source>
        <strain evidence="9">MG652769</strain>
    </source>
</reference>